<comment type="caution">
    <text evidence="1">The sequence shown here is derived from an EMBL/GenBank/DDBJ whole genome shotgun (WGS) entry which is preliminary data.</text>
</comment>
<name>A0ABD1DWE0_CULPP</name>
<dbReference type="Proteomes" id="UP001562425">
    <property type="component" value="Unassembled WGS sequence"/>
</dbReference>
<organism evidence="1 2">
    <name type="scientific">Culex pipiens pipiens</name>
    <name type="common">Northern house mosquito</name>
    <dbReference type="NCBI Taxonomy" id="38569"/>
    <lineage>
        <taxon>Eukaryota</taxon>
        <taxon>Metazoa</taxon>
        <taxon>Ecdysozoa</taxon>
        <taxon>Arthropoda</taxon>
        <taxon>Hexapoda</taxon>
        <taxon>Insecta</taxon>
        <taxon>Pterygota</taxon>
        <taxon>Neoptera</taxon>
        <taxon>Endopterygota</taxon>
        <taxon>Diptera</taxon>
        <taxon>Nematocera</taxon>
        <taxon>Culicoidea</taxon>
        <taxon>Culicidae</taxon>
        <taxon>Culicinae</taxon>
        <taxon>Culicini</taxon>
        <taxon>Culex</taxon>
        <taxon>Culex</taxon>
    </lineage>
</organism>
<accession>A0ABD1DWE0</accession>
<evidence type="ECO:0000313" key="1">
    <source>
        <dbReference type="EMBL" id="KAL1404061.1"/>
    </source>
</evidence>
<reference evidence="1 2" key="1">
    <citation type="submission" date="2024-05" db="EMBL/GenBank/DDBJ databases">
        <title>Culex pipiens pipiens assembly and annotation.</title>
        <authorList>
            <person name="Alout H."/>
            <person name="Durand T."/>
        </authorList>
    </citation>
    <scope>NUCLEOTIDE SEQUENCE [LARGE SCALE GENOMIC DNA]</scope>
    <source>
        <strain evidence="1">HA-2024</strain>
        <tissue evidence="1">Whole body</tissue>
    </source>
</reference>
<keyword evidence="2" id="KW-1185">Reference proteome</keyword>
<evidence type="ECO:0000313" key="2">
    <source>
        <dbReference type="Proteomes" id="UP001562425"/>
    </source>
</evidence>
<gene>
    <name evidence="1" type="ORF">pipiens_005469</name>
</gene>
<dbReference type="EMBL" id="JBEHCU010000838">
    <property type="protein sequence ID" value="KAL1404061.1"/>
    <property type="molecule type" value="Genomic_DNA"/>
</dbReference>
<dbReference type="AlphaFoldDB" id="A0ABD1DWE0"/>
<protein>
    <submittedName>
        <fullName evidence="1">Uncharacterized protein</fullName>
    </submittedName>
</protein>
<proteinExistence type="predicted"/>
<feature type="non-terminal residue" evidence="1">
    <location>
        <position position="38"/>
    </location>
</feature>
<sequence length="38" mass="4195">MSYSQQRDLDKRRDLVACSCNVVVEKVAAETVSGLILP</sequence>